<keyword evidence="8 14" id="KW-0648">Protein biosynthesis</keyword>
<dbReference type="InterPro" id="IPR002303">
    <property type="entry name" value="Valyl-tRNA_ligase"/>
</dbReference>
<dbReference type="InterPro" id="IPR011989">
    <property type="entry name" value="ARM-like"/>
</dbReference>
<dbReference type="PRINTS" id="PR00986">
    <property type="entry name" value="TRNASYNTHVAL"/>
</dbReference>
<dbReference type="STRING" id="29170.A0A368G005"/>
<feature type="repeat" description="HEAT" evidence="13">
    <location>
        <begin position="334"/>
        <end position="372"/>
    </location>
</feature>
<dbReference type="InterPro" id="IPR013155">
    <property type="entry name" value="M/V/L/I-tRNA-synth_anticd-bd"/>
</dbReference>
<dbReference type="Gene3D" id="3.40.50.620">
    <property type="entry name" value="HUPs"/>
    <property type="match status" value="2"/>
</dbReference>
<feature type="domain" description="Phosphatase PP2A regulatory subunit A/Splicing factor 3B subunit 1-like HEAT repeat" evidence="18">
    <location>
        <begin position="367"/>
        <end position="434"/>
    </location>
</feature>
<comment type="similarity">
    <text evidence="1 14">Belongs to the class-I aminoacyl-tRNA synthetase family.</text>
</comment>
<name>A0A368G005_ANCCA</name>
<keyword evidence="20" id="KW-1185">Reference proteome</keyword>
<evidence type="ECO:0000256" key="10">
    <source>
        <dbReference type="ARBA" id="ARBA00029936"/>
    </source>
</evidence>
<evidence type="ECO:0000256" key="2">
    <source>
        <dbReference type="ARBA" id="ARBA00013169"/>
    </source>
</evidence>
<evidence type="ECO:0000256" key="1">
    <source>
        <dbReference type="ARBA" id="ARBA00005594"/>
    </source>
</evidence>
<evidence type="ECO:0000256" key="5">
    <source>
        <dbReference type="ARBA" id="ARBA00022737"/>
    </source>
</evidence>
<keyword evidence="4 14" id="KW-0436">Ligase</keyword>
<evidence type="ECO:0000256" key="6">
    <source>
        <dbReference type="ARBA" id="ARBA00022741"/>
    </source>
</evidence>
<dbReference type="SUPFAM" id="SSF47323">
    <property type="entry name" value="Anticodon-binding domain of a subclass of class I aminoacyl-tRNA synthetases"/>
    <property type="match status" value="1"/>
</dbReference>
<keyword evidence="9 14" id="KW-0030">Aminoacyl-tRNA synthetase</keyword>
<feature type="repeat" description="HEAT" evidence="13">
    <location>
        <begin position="174"/>
        <end position="212"/>
    </location>
</feature>
<dbReference type="InterPro" id="IPR009008">
    <property type="entry name" value="Val/Leu/Ile-tRNA-synth_edit"/>
</dbReference>
<dbReference type="InterPro" id="IPR033705">
    <property type="entry name" value="Anticodon_Ia_Val"/>
</dbReference>
<dbReference type="GO" id="GO:0004832">
    <property type="term" value="F:valine-tRNA ligase activity"/>
    <property type="evidence" value="ECO:0007669"/>
    <property type="project" value="UniProtKB-EC"/>
</dbReference>
<protein>
    <recommendedName>
        <fullName evidence="2">valine--tRNA ligase</fullName>
        <ecNumber evidence="2">6.1.1.9</ecNumber>
    </recommendedName>
    <alternativeName>
        <fullName evidence="10">Valyl-tRNA synthetase</fullName>
    </alternativeName>
</protein>
<evidence type="ECO:0000313" key="20">
    <source>
        <dbReference type="Proteomes" id="UP000252519"/>
    </source>
</evidence>
<dbReference type="FunFam" id="3.40.50.620:FF:000078">
    <property type="entry name" value="Valine--tRNA ligase, mitochondrial"/>
    <property type="match status" value="1"/>
</dbReference>
<evidence type="ECO:0000259" key="18">
    <source>
        <dbReference type="Pfam" id="PF22646"/>
    </source>
</evidence>
<comment type="similarity">
    <text evidence="11">Belongs to the phosphatase 2A regulatory subunit A family.</text>
</comment>
<dbReference type="SUPFAM" id="SSF48371">
    <property type="entry name" value="ARM repeat"/>
    <property type="match status" value="1"/>
</dbReference>
<proteinExistence type="inferred from homology"/>
<dbReference type="Gene3D" id="3.90.740.10">
    <property type="entry name" value="Valyl/Leucyl/Isoleucyl-tRNA synthetase, editing domain"/>
    <property type="match status" value="1"/>
</dbReference>
<dbReference type="PROSITE" id="PS50077">
    <property type="entry name" value="HEAT_REPEAT"/>
    <property type="match status" value="8"/>
</dbReference>
<feature type="repeat" description="HEAT" evidence="13">
    <location>
        <begin position="412"/>
        <end position="450"/>
    </location>
</feature>
<dbReference type="Pfam" id="PF00133">
    <property type="entry name" value="tRNA-synt_1"/>
    <property type="match status" value="2"/>
</dbReference>
<dbReference type="InterPro" id="IPR054573">
    <property type="entry name" value="PP2A/SF3B1-like_HEAT"/>
</dbReference>
<dbReference type="InterPro" id="IPR000357">
    <property type="entry name" value="HEAT"/>
</dbReference>
<feature type="domain" description="Phosphatase PP2A regulatory subunit A/Splicing factor 3B subunit 1-like HEAT repeat" evidence="18">
    <location>
        <begin position="284"/>
        <end position="365"/>
    </location>
</feature>
<keyword evidence="7 14" id="KW-0067">ATP-binding</keyword>
<dbReference type="NCBIfam" id="TIGR00422">
    <property type="entry name" value="valS"/>
    <property type="match status" value="1"/>
</dbReference>
<dbReference type="PROSITE" id="PS00178">
    <property type="entry name" value="AA_TRNA_LIGASE_I"/>
    <property type="match status" value="1"/>
</dbReference>
<keyword evidence="15" id="KW-0175">Coiled coil</keyword>
<dbReference type="SUPFAM" id="SSF52374">
    <property type="entry name" value="Nucleotidylyl transferase"/>
    <property type="match status" value="1"/>
</dbReference>
<evidence type="ECO:0000256" key="15">
    <source>
        <dbReference type="SAM" id="Coils"/>
    </source>
</evidence>
<dbReference type="InterPro" id="IPR001412">
    <property type="entry name" value="aa-tRNA-synth_I_CS"/>
</dbReference>
<dbReference type="PANTHER" id="PTHR11946:SF109">
    <property type="entry name" value="VALINE--TRNA LIGASE"/>
    <property type="match status" value="1"/>
</dbReference>
<evidence type="ECO:0000256" key="12">
    <source>
        <dbReference type="ARBA" id="ARBA00047552"/>
    </source>
</evidence>
<dbReference type="Pfam" id="PF02985">
    <property type="entry name" value="HEAT"/>
    <property type="match status" value="1"/>
</dbReference>
<evidence type="ECO:0000256" key="4">
    <source>
        <dbReference type="ARBA" id="ARBA00022598"/>
    </source>
</evidence>
<reference evidence="19 20" key="1">
    <citation type="submission" date="2014-10" db="EMBL/GenBank/DDBJ databases">
        <title>Draft genome of the hookworm Ancylostoma caninum.</title>
        <authorList>
            <person name="Mitreva M."/>
        </authorList>
    </citation>
    <scope>NUCLEOTIDE SEQUENCE [LARGE SCALE GENOMIC DNA]</scope>
    <source>
        <strain evidence="19 20">Baltimore</strain>
    </source>
</reference>
<evidence type="ECO:0000259" key="16">
    <source>
        <dbReference type="Pfam" id="PF00133"/>
    </source>
</evidence>
<dbReference type="EC" id="6.1.1.9" evidence="2"/>
<evidence type="ECO:0000313" key="19">
    <source>
        <dbReference type="EMBL" id="RCN35897.1"/>
    </source>
</evidence>
<dbReference type="GO" id="GO:0002161">
    <property type="term" value="F:aminoacyl-tRNA deacylase activity"/>
    <property type="evidence" value="ECO:0007669"/>
    <property type="project" value="InterPro"/>
</dbReference>
<evidence type="ECO:0000256" key="8">
    <source>
        <dbReference type="ARBA" id="ARBA00022917"/>
    </source>
</evidence>
<dbReference type="InterPro" id="IPR016024">
    <property type="entry name" value="ARM-type_fold"/>
</dbReference>
<keyword evidence="5" id="KW-0677">Repeat</keyword>
<dbReference type="Gene3D" id="1.10.730.10">
    <property type="entry name" value="Isoleucyl-tRNA Synthetase, Domain 1"/>
    <property type="match status" value="1"/>
</dbReference>
<feature type="domain" description="Aminoacyl-tRNA synthetase class Ia" evidence="16">
    <location>
        <begin position="509"/>
        <end position="590"/>
    </location>
</feature>
<dbReference type="GO" id="GO:0006438">
    <property type="term" value="P:valyl-tRNA aminoacylation"/>
    <property type="evidence" value="ECO:0007669"/>
    <property type="project" value="InterPro"/>
</dbReference>
<dbReference type="InterPro" id="IPR009080">
    <property type="entry name" value="tRNAsynth_Ia_anticodon-bd"/>
</dbReference>
<comment type="caution">
    <text evidence="19">The sequence shown here is derived from an EMBL/GenBank/DDBJ whole genome shotgun (WGS) entry which is preliminary data.</text>
</comment>
<accession>A0A368G005</accession>
<gene>
    <name evidence="19" type="ORF">ANCCAN_18231</name>
</gene>
<sequence>MTTVVAQSPGHEESDDSLYPIAVLIDELRNEDVHLRLNSIRKLSTIALALGVERTRNELIQFLTDTIYDEDEVLLILADQLGNFTPLVGGPDYVHCLLPPLENLATVEETVVRDKAVESLRKIADKHSTAALEEYFIPMLKRLATGDWFTSRTSACGLFSVAYPRVSPAIKAELRSLFRQMCRDDTPMVRRAAAAKLGDFAKVFERDYLVDELHAMFCDLAVDEQDSVRLLAVEGCIAMAGLLSEDSRRDLVRPVLSGLIDDKSWRVRFMVAEKLTEIQDAIGEEMTMTELVPAFTNLLKDPEGEVRGAAAQKLNTFCANLKKSARESAILNNILPVVKELVTDPNQHVKTELAGVIMGLAPLVGKENTISQLLPIYMQLLKDSTAEVRLNIISSLDKVNDVIGASQLSQSLLPAIVELAEDGKWRVRLAIVQFMPLLAAQLGQQFFDEKMLPLCLNWLCDHVQKKVVKEQRTVVEKPKYIPGQRPGEKKDISQGLPNVYDPSYVEADWYSWWEKQGFFKPEYGRENNEKPNPKGHFTICIPPPNVTGTLHVGHALATTVEDTLTRWNRMKGKTTLFNPGCDHAGIATQVDKKELPGRTLLPVPGYEEKVEFGVLVSFAYRIKGEESEVVVSTTRVETMLGDTAVAVHPEDPRYQHLIGKLPIVPDSFVDREFGTGAVKITPAHDHNDYEVGQRHNLPFITCIDDDGNISPGCGKFSGMRRFDARKAVIEALKERGLYRGSEDNAMVVPVCSRSKDIIEPLLKAQWYVKCDEMARRAVAAVESGELKLIPDYHVATWNRWLQSNRDWCISRQLWWGHRIPAYFVTVTDGKTPAGDPCDDRYWVSAHSEEIAVQKAAKKFNVDPKFIKLKWDEDVLDTWFSSGMWPFAIMGWPENTSDMQLYFPSNVLETGHDILFFWVARMVFMSQELTGKLPFKEVYLHAMIRDAHGRKMSKSLGNVIDPLDVIRGVTLAELNRQLTSGNLDAKELAIAQAGQARDYPKGIPECGTDALRFALLAYTSQGRDINLDVLRVQGYRFFCNKISGKESIMDKWILSRMACAVGRCNGEMDTYNFTQFTTTLYEFWLYDLCDIYLEAVKPVIASGSDEARKVAKATLYHCVETGLRLISPVMPFLSEELWQHLPRLAIHPPSIIVHAYPETSEYPFANEKIEADVSFAMSVIRTIRSLRSDYELTNKTKTDLYASVSSEEDHRCLTSLIPLIETLASSNKVEILLQSKINPESIPSGCAHVTISSRCTAYIALQGIINVERELVKLAGKKEKNEAQVAKLLEQQNRPDYEEKVPLPVRIANAEKKEALLIEMKSIEAAMAALSG</sequence>
<keyword evidence="6 14" id="KW-0547">Nucleotide-binding</keyword>
<dbReference type="Pfam" id="PF22646">
    <property type="entry name" value="PPP2R1A-like_HEAT"/>
    <property type="match status" value="2"/>
</dbReference>
<feature type="repeat" description="HEAT" evidence="13">
    <location>
        <begin position="291"/>
        <end position="328"/>
    </location>
</feature>
<dbReference type="FunFam" id="3.90.740.10:FF:000005">
    <property type="entry name" value="Valine--tRNA ligase, mitochondrial"/>
    <property type="match status" value="1"/>
</dbReference>
<dbReference type="CDD" id="cd07962">
    <property type="entry name" value="Anticodon_Ia_Val"/>
    <property type="match status" value="1"/>
</dbReference>
<dbReference type="CDD" id="cd00817">
    <property type="entry name" value="ValRS_core"/>
    <property type="match status" value="1"/>
</dbReference>
<keyword evidence="3" id="KW-0963">Cytoplasm</keyword>
<evidence type="ECO:0000256" key="3">
    <source>
        <dbReference type="ARBA" id="ARBA00022490"/>
    </source>
</evidence>
<feature type="coiled-coil region" evidence="15">
    <location>
        <begin position="1263"/>
        <end position="1290"/>
    </location>
</feature>
<comment type="catalytic activity">
    <reaction evidence="12">
        <text>tRNA(Val) + L-valine + ATP = L-valyl-tRNA(Val) + AMP + diphosphate</text>
        <dbReference type="Rhea" id="RHEA:10704"/>
        <dbReference type="Rhea" id="RHEA-COMP:9672"/>
        <dbReference type="Rhea" id="RHEA-COMP:9708"/>
        <dbReference type="ChEBI" id="CHEBI:30616"/>
        <dbReference type="ChEBI" id="CHEBI:33019"/>
        <dbReference type="ChEBI" id="CHEBI:57762"/>
        <dbReference type="ChEBI" id="CHEBI:78442"/>
        <dbReference type="ChEBI" id="CHEBI:78537"/>
        <dbReference type="ChEBI" id="CHEBI:456215"/>
        <dbReference type="EC" id="6.1.1.9"/>
    </reaction>
</comment>
<evidence type="ECO:0000259" key="17">
    <source>
        <dbReference type="Pfam" id="PF08264"/>
    </source>
</evidence>
<organism evidence="19 20">
    <name type="scientific">Ancylostoma caninum</name>
    <name type="common">Dog hookworm</name>
    <dbReference type="NCBI Taxonomy" id="29170"/>
    <lineage>
        <taxon>Eukaryota</taxon>
        <taxon>Metazoa</taxon>
        <taxon>Ecdysozoa</taxon>
        <taxon>Nematoda</taxon>
        <taxon>Chromadorea</taxon>
        <taxon>Rhabditida</taxon>
        <taxon>Rhabditina</taxon>
        <taxon>Rhabditomorpha</taxon>
        <taxon>Strongyloidea</taxon>
        <taxon>Ancylostomatidae</taxon>
        <taxon>Ancylostomatinae</taxon>
        <taxon>Ancylostoma</taxon>
    </lineage>
</organism>
<dbReference type="GO" id="GO:0005524">
    <property type="term" value="F:ATP binding"/>
    <property type="evidence" value="ECO:0007669"/>
    <property type="project" value="UniProtKB-KW"/>
</dbReference>
<feature type="repeat" description="HEAT" evidence="13">
    <location>
        <begin position="97"/>
        <end position="135"/>
    </location>
</feature>
<dbReference type="InterPro" id="IPR014729">
    <property type="entry name" value="Rossmann-like_a/b/a_fold"/>
</dbReference>
<dbReference type="OrthoDB" id="629407at2759"/>
<evidence type="ECO:0000256" key="11">
    <source>
        <dbReference type="ARBA" id="ARBA00038332"/>
    </source>
</evidence>
<dbReference type="Pfam" id="PF08264">
    <property type="entry name" value="Anticodon_1"/>
    <property type="match status" value="1"/>
</dbReference>
<dbReference type="PANTHER" id="PTHR11946">
    <property type="entry name" value="VALYL-TRNA SYNTHETASES"/>
    <property type="match status" value="1"/>
</dbReference>
<feature type="domain" description="Methionyl/Valyl/Leucyl/Isoleucyl-tRNA synthetase anticodon-binding" evidence="17">
    <location>
        <begin position="1049"/>
        <end position="1199"/>
    </location>
</feature>
<evidence type="ECO:0000256" key="14">
    <source>
        <dbReference type="RuleBase" id="RU363035"/>
    </source>
</evidence>
<feature type="domain" description="Aminoacyl-tRNA synthetase class Ia" evidence="16">
    <location>
        <begin position="753"/>
        <end position="1027"/>
    </location>
</feature>
<dbReference type="Proteomes" id="UP000252519">
    <property type="component" value="Unassembled WGS sequence"/>
</dbReference>
<dbReference type="EMBL" id="JOJR01000613">
    <property type="protein sequence ID" value="RCN35897.1"/>
    <property type="molecule type" value="Genomic_DNA"/>
</dbReference>
<feature type="repeat" description="HEAT" evidence="13">
    <location>
        <begin position="252"/>
        <end position="290"/>
    </location>
</feature>
<evidence type="ECO:0000256" key="13">
    <source>
        <dbReference type="PROSITE-ProRule" id="PRU00103"/>
    </source>
</evidence>
<dbReference type="GO" id="GO:0005829">
    <property type="term" value="C:cytosol"/>
    <property type="evidence" value="ECO:0007669"/>
    <property type="project" value="TreeGrafter"/>
</dbReference>
<feature type="repeat" description="HEAT" evidence="13">
    <location>
        <begin position="20"/>
        <end position="58"/>
    </location>
</feature>
<dbReference type="Gene3D" id="1.25.10.10">
    <property type="entry name" value="Leucine-rich Repeat Variant"/>
    <property type="match status" value="1"/>
</dbReference>
<feature type="repeat" description="HEAT" evidence="13">
    <location>
        <begin position="373"/>
        <end position="411"/>
    </location>
</feature>
<dbReference type="InterPro" id="IPR021133">
    <property type="entry name" value="HEAT_type_2"/>
</dbReference>
<dbReference type="SUPFAM" id="SSF50677">
    <property type="entry name" value="ValRS/IleRS/LeuRS editing domain"/>
    <property type="match status" value="1"/>
</dbReference>
<dbReference type="InterPro" id="IPR002300">
    <property type="entry name" value="aa-tRNA-synth_Ia"/>
</dbReference>
<evidence type="ECO:0000256" key="7">
    <source>
        <dbReference type="ARBA" id="ARBA00022840"/>
    </source>
</evidence>
<evidence type="ECO:0000256" key="9">
    <source>
        <dbReference type="ARBA" id="ARBA00023146"/>
    </source>
</evidence>